<name>A0ABT1L3L0_9GAMM</name>
<evidence type="ECO:0008006" key="4">
    <source>
        <dbReference type="Google" id="ProtNLM"/>
    </source>
</evidence>
<dbReference type="InterPro" id="IPR038766">
    <property type="entry name" value="Membrane_comp_ABC_pdt"/>
</dbReference>
<accession>A0ABT1L3L0</accession>
<dbReference type="RefSeq" id="WP_258568913.1">
    <property type="nucleotide sequence ID" value="NZ_JAKUDN010000001.1"/>
</dbReference>
<keyword evidence="3" id="KW-1185">Reference proteome</keyword>
<sequence length="773" mass="87503">MIKQNASRLFWAFLLSFMLLLALDAVPSQLVEMKSRYASTWAGGDLVVKSPRHLDLDLMSQYQVSKSIKMSSMMLADDTAHLVHLQFIEDNYPLYGQLKSSSDVPIPQGGVWVSERFAQQIGLREGDQVAIGDQEWSVAGFVTKQDEQIFDFEAFSPSVFMRYDDQELTGLITPTSRLSIYTYIAGPEVMALSAKLEATLSKDARIIKPQESLGRIERIISQVVDLLWAVRLVGYLMAGFLFHLALEGYFHYLAQDVGTLMALGVRKAKRLRYITQPLLQVNLLVVTLGVVLSIVSIYGLNQALALLPMTLTLEMMPLVIRTLVTYVLMASALVFLHCNSVLNTPVINLMRQHPRSINYLLMFLVCSGIAIYTQVVSWDITGVSIQILSLAVICLFVYMLIYGLIYLCRYGLKLGGTRAYMLLNGLRLYGYEYTFVVMFLSVILTLGVFVWHAQTQLISSWQATFPDNASNGFLIGVQEREVSGLKAQFSWLNEADFYPIIKGRLIDINDQDANSYEQGRLKDHEALNRQLNLTMLSYLPPNNEIIEGTWPSEGLSADSGIMNRLGLKLGDRLTFLLYGEEVSLPITSVRQVDWRSMRANFYFIFPVSALEQYPASYMASAYLPPEHRDDLALMQQIYPGVTYLDVALFIEEARQFVDYIAASMTGMIGIVSIFGLLAFMMIFQRQHQQKKRQMKAMKKLGLDLRQYPVVQDERRFLTVLAAMLSILLSVLIIYMMNGLLTVSWYFDVNSIFVMLLMLVTALSIDALRARQLK</sequence>
<dbReference type="PANTHER" id="PTHR30287:SF1">
    <property type="entry name" value="INNER MEMBRANE PROTEIN"/>
    <property type="match status" value="1"/>
</dbReference>
<organism evidence="2 3">
    <name type="scientific">Candidatus Synchoanobacter obligatus</name>
    <dbReference type="NCBI Taxonomy" id="2919597"/>
    <lineage>
        <taxon>Bacteria</taxon>
        <taxon>Pseudomonadati</taxon>
        <taxon>Pseudomonadota</taxon>
        <taxon>Gammaproteobacteria</taxon>
        <taxon>Candidatus Comchoanobacterales</taxon>
        <taxon>Candidatus Comchoanobacteraceae</taxon>
        <taxon>Candidatus Synchoanobacter</taxon>
    </lineage>
</organism>
<dbReference type="EMBL" id="JAKUDN010000001">
    <property type="protein sequence ID" value="MCP8351800.1"/>
    <property type="molecule type" value="Genomic_DNA"/>
</dbReference>
<evidence type="ECO:0000313" key="3">
    <source>
        <dbReference type="Proteomes" id="UP001320768"/>
    </source>
</evidence>
<keyword evidence="1" id="KW-1133">Transmembrane helix</keyword>
<evidence type="ECO:0000313" key="2">
    <source>
        <dbReference type="EMBL" id="MCP8351800.1"/>
    </source>
</evidence>
<feature type="transmembrane region" description="Helical" evidence="1">
    <location>
        <begin position="226"/>
        <end position="246"/>
    </location>
</feature>
<dbReference type="Proteomes" id="UP001320768">
    <property type="component" value="Unassembled WGS sequence"/>
</dbReference>
<keyword evidence="1" id="KW-0812">Transmembrane</keyword>
<keyword evidence="1" id="KW-0472">Membrane</keyword>
<feature type="transmembrane region" description="Helical" evidence="1">
    <location>
        <begin position="387"/>
        <end position="407"/>
    </location>
</feature>
<feature type="transmembrane region" description="Helical" evidence="1">
    <location>
        <begin position="748"/>
        <end position="767"/>
    </location>
</feature>
<proteinExistence type="predicted"/>
<reference evidence="2 3" key="1">
    <citation type="journal article" date="2022" name="Nat. Microbiol.">
        <title>The microbiome of a bacterivorous marine choanoflagellate contains a resource-demanding obligate bacterial associate.</title>
        <authorList>
            <person name="Needham D.M."/>
            <person name="Poirier C."/>
            <person name="Bachy C."/>
            <person name="George E.E."/>
            <person name="Wilken S."/>
            <person name="Yung C.C.M."/>
            <person name="Limardo A.J."/>
            <person name="Morando M."/>
            <person name="Sudek L."/>
            <person name="Malmstrom R.R."/>
            <person name="Keeling P.J."/>
            <person name="Santoro A.E."/>
            <person name="Worden A.Z."/>
        </authorList>
    </citation>
    <scope>NUCLEOTIDE SEQUENCE [LARGE SCALE GENOMIC DNA]</scope>
    <source>
        <strain evidence="2 3">Comchoano-2</strain>
    </source>
</reference>
<comment type="caution">
    <text evidence="2">The sequence shown here is derived from an EMBL/GenBank/DDBJ whole genome shotgun (WGS) entry which is preliminary data.</text>
</comment>
<gene>
    <name evidence="2" type="ORF">MKS91_00620</name>
</gene>
<feature type="transmembrane region" description="Helical" evidence="1">
    <location>
        <begin position="716"/>
        <end position="736"/>
    </location>
</feature>
<feature type="transmembrane region" description="Helical" evidence="1">
    <location>
        <begin position="659"/>
        <end position="683"/>
    </location>
</feature>
<feature type="transmembrane region" description="Helical" evidence="1">
    <location>
        <begin position="277"/>
        <end position="298"/>
    </location>
</feature>
<dbReference type="PANTHER" id="PTHR30287">
    <property type="entry name" value="MEMBRANE COMPONENT OF PREDICTED ABC SUPERFAMILY METABOLITE UPTAKE TRANSPORTER"/>
    <property type="match status" value="1"/>
</dbReference>
<feature type="transmembrane region" description="Helical" evidence="1">
    <location>
        <begin position="318"/>
        <end position="336"/>
    </location>
</feature>
<feature type="transmembrane region" description="Helical" evidence="1">
    <location>
        <begin position="357"/>
        <end position="375"/>
    </location>
</feature>
<protein>
    <recommendedName>
        <fullName evidence="4">ABC transporter permease</fullName>
    </recommendedName>
</protein>
<evidence type="ECO:0000256" key="1">
    <source>
        <dbReference type="SAM" id="Phobius"/>
    </source>
</evidence>
<feature type="transmembrane region" description="Helical" evidence="1">
    <location>
        <begin position="428"/>
        <end position="451"/>
    </location>
</feature>